<feature type="region of interest" description="Disordered" evidence="1">
    <location>
        <begin position="606"/>
        <end position="635"/>
    </location>
</feature>
<dbReference type="OrthoDB" id="2290221at2759"/>
<reference evidence="2" key="1">
    <citation type="journal article" date="2020" name="Stud. Mycol.">
        <title>101 Dothideomycetes genomes: a test case for predicting lifestyles and emergence of pathogens.</title>
        <authorList>
            <person name="Haridas S."/>
            <person name="Albert R."/>
            <person name="Binder M."/>
            <person name="Bloem J."/>
            <person name="Labutti K."/>
            <person name="Salamov A."/>
            <person name="Andreopoulos B."/>
            <person name="Baker S."/>
            <person name="Barry K."/>
            <person name="Bills G."/>
            <person name="Bluhm B."/>
            <person name="Cannon C."/>
            <person name="Castanera R."/>
            <person name="Culley D."/>
            <person name="Daum C."/>
            <person name="Ezra D."/>
            <person name="Gonzalez J."/>
            <person name="Henrissat B."/>
            <person name="Kuo A."/>
            <person name="Liang C."/>
            <person name="Lipzen A."/>
            <person name="Lutzoni F."/>
            <person name="Magnuson J."/>
            <person name="Mondo S."/>
            <person name="Nolan M."/>
            <person name="Ohm R."/>
            <person name="Pangilinan J."/>
            <person name="Park H.-J."/>
            <person name="Ramirez L."/>
            <person name="Alfaro M."/>
            <person name="Sun H."/>
            <person name="Tritt A."/>
            <person name="Yoshinaga Y."/>
            <person name="Zwiers L.-H."/>
            <person name="Turgeon B."/>
            <person name="Goodwin S."/>
            <person name="Spatafora J."/>
            <person name="Crous P."/>
            <person name="Grigoriev I."/>
        </authorList>
    </citation>
    <scope>NUCLEOTIDE SEQUENCE</scope>
    <source>
        <strain evidence="2">CBS 133067</strain>
    </source>
</reference>
<proteinExistence type="predicted"/>
<dbReference type="PANTHER" id="PTHR32428:SF2">
    <property type="entry name" value="TARGET OF RAPAMYCIN COMPLEX 2 SUBUNIT BIT61-RELATED"/>
    <property type="match status" value="1"/>
</dbReference>
<feature type="compositionally biased region" description="Basic and acidic residues" evidence="1">
    <location>
        <begin position="325"/>
        <end position="337"/>
    </location>
</feature>
<feature type="region of interest" description="Disordered" evidence="1">
    <location>
        <begin position="96"/>
        <end position="122"/>
    </location>
</feature>
<dbReference type="Pfam" id="PF08539">
    <property type="entry name" value="HbrB"/>
    <property type="match status" value="1"/>
</dbReference>
<name>A0A9P4M3D5_9PEZI</name>
<feature type="compositionally biased region" description="Polar residues" evidence="1">
    <location>
        <begin position="652"/>
        <end position="664"/>
    </location>
</feature>
<dbReference type="Proteomes" id="UP000799772">
    <property type="component" value="Unassembled WGS sequence"/>
</dbReference>
<keyword evidence="3" id="KW-1185">Reference proteome</keyword>
<organism evidence="2 3">
    <name type="scientific">Rhizodiscina lignyota</name>
    <dbReference type="NCBI Taxonomy" id="1504668"/>
    <lineage>
        <taxon>Eukaryota</taxon>
        <taxon>Fungi</taxon>
        <taxon>Dikarya</taxon>
        <taxon>Ascomycota</taxon>
        <taxon>Pezizomycotina</taxon>
        <taxon>Dothideomycetes</taxon>
        <taxon>Pleosporomycetidae</taxon>
        <taxon>Aulographales</taxon>
        <taxon>Rhizodiscinaceae</taxon>
        <taxon>Rhizodiscina</taxon>
    </lineage>
</organism>
<feature type="region of interest" description="Disordered" evidence="1">
    <location>
        <begin position="520"/>
        <end position="549"/>
    </location>
</feature>
<dbReference type="GO" id="GO:0038203">
    <property type="term" value="P:TORC2 signaling"/>
    <property type="evidence" value="ECO:0007669"/>
    <property type="project" value="TreeGrafter"/>
</dbReference>
<dbReference type="AlphaFoldDB" id="A0A9P4M3D5"/>
<protein>
    <submittedName>
        <fullName evidence="2">HbrB-like protein</fullName>
    </submittedName>
</protein>
<evidence type="ECO:0000313" key="3">
    <source>
        <dbReference type="Proteomes" id="UP000799772"/>
    </source>
</evidence>
<feature type="region of interest" description="Disordered" evidence="1">
    <location>
        <begin position="648"/>
        <end position="677"/>
    </location>
</feature>
<dbReference type="InterPro" id="IPR013745">
    <property type="entry name" value="Bit61/PRR5"/>
</dbReference>
<feature type="region of interest" description="Disordered" evidence="1">
    <location>
        <begin position="209"/>
        <end position="281"/>
    </location>
</feature>
<feature type="compositionally biased region" description="Low complexity" evidence="1">
    <location>
        <begin position="1"/>
        <end position="21"/>
    </location>
</feature>
<dbReference type="GO" id="GO:0031932">
    <property type="term" value="C:TORC2 complex"/>
    <property type="evidence" value="ECO:0007669"/>
    <property type="project" value="TreeGrafter"/>
</dbReference>
<feature type="compositionally biased region" description="Low complexity" evidence="1">
    <location>
        <begin position="340"/>
        <end position="352"/>
    </location>
</feature>
<feature type="compositionally biased region" description="Polar residues" evidence="1">
    <location>
        <begin position="613"/>
        <end position="635"/>
    </location>
</feature>
<feature type="region of interest" description="Disordered" evidence="1">
    <location>
        <begin position="1"/>
        <end position="76"/>
    </location>
</feature>
<dbReference type="EMBL" id="ML978139">
    <property type="protein sequence ID" value="KAF2093162.1"/>
    <property type="molecule type" value="Genomic_DNA"/>
</dbReference>
<evidence type="ECO:0000256" key="1">
    <source>
        <dbReference type="SAM" id="MobiDB-lite"/>
    </source>
</evidence>
<sequence>MSNLNASQIAAQAAMQARVDANNPSHMRKRSMTLPDPNDKTGKGGVRKQSAPSPPPPVPTFNISMSNRSHLGDGFSGGHKLAAATAATTAANAAFPRSPQFSPLNAEHGHGGGSGGLPDVSQVKHGKEKSKMKLFSKPKSIGIIKDKDVDKKYALPSPNKLGMSSTVTLPRFGNASTTSLVDPSMSSASSIYSSANASTSTLVPSVSFETKEKEKEKHGKHNFLSRQKHKLKDKDHENYNLPLSSSSSTSRPTDPNAPQPLYSFAAPASPGHSSSFAKSVSGLDLRHGGRALREKKKEEKAAAQNLLAPIASSSVSVLSDAHSFRERDPSFSGDRPEWPGPGSLGALASSSLGATSPVPSGMNATDYTISQPAVSHLASAFSLPGMGPDDAWPLLKARLLYIFEGEEPRQPVEDFNSLVDVWIRRCVQLGKPTNVIEDLNELLFTGFTSLDQTLRHVPDERLVPCLVDLWHQVFSTILPFLQGVFLPLDLEFKGRGTIMSAQEASDKWGAKLPPALAMETRSYSQDRPGTADPTRESSPDNPNIPTMGEDLDVRRMTLLTYRDTVILPRIEKLMGIFSRLSLENLSAGFAVDTNPLPEPPSLAALAGAAGREGTNSRPSTAPSIDPSTGSYSSGTILDGSLGSMSGFGARSRATSNTSAGSFQSIPGVLAPPSTSNPAVNASLHGSQPMDSAKVTEIVGRMLQCVSVLAGVQTGDEAQEAMERLAREMKLNWLGRGRTGRQRRGFVGTKMPRHGAGMGAVGEARGTVEVK</sequence>
<dbReference type="PANTHER" id="PTHR32428">
    <property type="entry name" value="TARGET OF RAPAMYCIN COMPLEX 2 SUBUNIT BIT61-RELATED"/>
    <property type="match status" value="1"/>
</dbReference>
<evidence type="ECO:0000313" key="2">
    <source>
        <dbReference type="EMBL" id="KAF2093162.1"/>
    </source>
</evidence>
<feature type="region of interest" description="Disordered" evidence="1">
    <location>
        <begin position="325"/>
        <end position="352"/>
    </location>
</feature>
<comment type="caution">
    <text evidence="2">The sequence shown here is derived from an EMBL/GenBank/DDBJ whole genome shotgun (WGS) entry which is preliminary data.</text>
</comment>
<feature type="compositionally biased region" description="Basic residues" evidence="1">
    <location>
        <begin position="218"/>
        <end position="231"/>
    </location>
</feature>
<gene>
    <name evidence="2" type="ORF">NA57DRAFT_48787</name>
</gene>
<accession>A0A9P4M3D5</accession>